<feature type="transmembrane region" description="Helical" evidence="1">
    <location>
        <begin position="23"/>
        <end position="41"/>
    </location>
</feature>
<evidence type="ECO:0000313" key="2">
    <source>
        <dbReference type="EMBL" id="WUG99081.1"/>
    </source>
</evidence>
<evidence type="ECO:0000313" key="3">
    <source>
        <dbReference type="Proteomes" id="UP001341259"/>
    </source>
</evidence>
<dbReference type="RefSeq" id="WP_328347522.1">
    <property type="nucleotide sequence ID" value="NZ_CP107906.1"/>
</dbReference>
<gene>
    <name evidence="2" type="ORF">OHB29_42450</name>
</gene>
<name>A0ABZ1P4V5_STRVL</name>
<protein>
    <submittedName>
        <fullName evidence="2">Uncharacterized protein</fullName>
    </submittedName>
</protein>
<keyword evidence="1" id="KW-0472">Membrane</keyword>
<reference evidence="2 3" key="1">
    <citation type="submission" date="2022-10" db="EMBL/GenBank/DDBJ databases">
        <title>The complete genomes of actinobacterial strains from the NBC collection.</title>
        <authorList>
            <person name="Joergensen T.S."/>
            <person name="Alvarez Arevalo M."/>
            <person name="Sterndorff E.B."/>
            <person name="Faurdal D."/>
            <person name="Vuksanovic O."/>
            <person name="Mourched A.-S."/>
            <person name="Charusanti P."/>
            <person name="Shaw S."/>
            <person name="Blin K."/>
            <person name="Weber T."/>
        </authorList>
    </citation>
    <scope>NUCLEOTIDE SEQUENCE [LARGE SCALE GENOMIC DNA]</scope>
    <source>
        <strain evidence="2 3">NBC_00456</strain>
    </source>
</reference>
<organism evidence="2 3">
    <name type="scientific">Streptomyces violaceus</name>
    <name type="common">Streptomyces venezuelae</name>
    <dbReference type="NCBI Taxonomy" id="1936"/>
    <lineage>
        <taxon>Bacteria</taxon>
        <taxon>Bacillati</taxon>
        <taxon>Actinomycetota</taxon>
        <taxon>Actinomycetes</taxon>
        <taxon>Kitasatosporales</taxon>
        <taxon>Streptomycetaceae</taxon>
        <taxon>Streptomyces</taxon>
    </lineage>
</organism>
<keyword evidence="3" id="KW-1185">Reference proteome</keyword>
<accession>A0ABZ1P4V5</accession>
<dbReference type="EMBL" id="CP107906">
    <property type="protein sequence ID" value="WUG99081.1"/>
    <property type="molecule type" value="Genomic_DNA"/>
</dbReference>
<sequence>MGLGLLVIVGCFAVGLYFGNGQTKVFVATIAGVAAALSGFLNRTYLQMYGQTLSQLNRYFEQPVLTGYYLTAERLAQNLGEDPESER</sequence>
<dbReference type="Proteomes" id="UP001341259">
    <property type="component" value="Chromosome"/>
</dbReference>
<keyword evidence="1" id="KW-1133">Transmembrane helix</keyword>
<keyword evidence="1" id="KW-0812">Transmembrane</keyword>
<evidence type="ECO:0000256" key="1">
    <source>
        <dbReference type="SAM" id="Phobius"/>
    </source>
</evidence>
<proteinExistence type="predicted"/>